<evidence type="ECO:0000313" key="1">
    <source>
        <dbReference type="EMBL" id="GBM83372.1"/>
    </source>
</evidence>
<evidence type="ECO:0000313" key="2">
    <source>
        <dbReference type="Proteomes" id="UP000499080"/>
    </source>
</evidence>
<gene>
    <name evidence="1" type="ORF">AVEN_65636_1</name>
</gene>
<dbReference type="EMBL" id="BGPR01003074">
    <property type="protein sequence ID" value="GBM83372.1"/>
    <property type="molecule type" value="Genomic_DNA"/>
</dbReference>
<proteinExistence type="predicted"/>
<accession>A0A4Y2J2G7</accession>
<protein>
    <submittedName>
        <fullName evidence="1">Uncharacterized protein</fullName>
    </submittedName>
</protein>
<dbReference type="AlphaFoldDB" id="A0A4Y2J2G7"/>
<keyword evidence="2" id="KW-1185">Reference proteome</keyword>
<dbReference type="Proteomes" id="UP000499080">
    <property type="component" value="Unassembled WGS sequence"/>
</dbReference>
<reference evidence="1 2" key="1">
    <citation type="journal article" date="2019" name="Sci. Rep.">
        <title>Orb-weaving spider Araneus ventricosus genome elucidates the spidroin gene catalogue.</title>
        <authorList>
            <person name="Kono N."/>
            <person name="Nakamura H."/>
            <person name="Ohtoshi R."/>
            <person name="Moran D.A.P."/>
            <person name="Shinohara A."/>
            <person name="Yoshida Y."/>
            <person name="Fujiwara M."/>
            <person name="Mori M."/>
            <person name="Tomita M."/>
            <person name="Arakawa K."/>
        </authorList>
    </citation>
    <scope>NUCLEOTIDE SEQUENCE [LARGE SCALE GENOMIC DNA]</scope>
</reference>
<comment type="caution">
    <text evidence="1">The sequence shown here is derived from an EMBL/GenBank/DDBJ whole genome shotgun (WGS) entry which is preliminary data.</text>
</comment>
<organism evidence="1 2">
    <name type="scientific">Araneus ventricosus</name>
    <name type="common">Orbweaver spider</name>
    <name type="synonym">Epeira ventricosa</name>
    <dbReference type="NCBI Taxonomy" id="182803"/>
    <lineage>
        <taxon>Eukaryota</taxon>
        <taxon>Metazoa</taxon>
        <taxon>Ecdysozoa</taxon>
        <taxon>Arthropoda</taxon>
        <taxon>Chelicerata</taxon>
        <taxon>Arachnida</taxon>
        <taxon>Araneae</taxon>
        <taxon>Araneomorphae</taxon>
        <taxon>Entelegynae</taxon>
        <taxon>Araneoidea</taxon>
        <taxon>Araneidae</taxon>
        <taxon>Araneus</taxon>
    </lineage>
</organism>
<name>A0A4Y2J2G7_ARAVE</name>
<sequence length="119" mass="13001">MEVTGAPNGHLPVTLESGSWTFHQWVNICIQRCHRQHQFSLGLTFSTYYFKCALVHHGCHIILPVDADSARGSCVPTTISADQSDVTIVLRSSHPVHAITPVHVSCASLLPCGILCRVL</sequence>